<feature type="active site" description="Nucleophile; methyl group acceptor" evidence="9">
    <location>
        <position position="127"/>
    </location>
</feature>
<evidence type="ECO:0000313" key="15">
    <source>
        <dbReference type="Proteomes" id="UP001218364"/>
    </source>
</evidence>
<evidence type="ECO:0000256" key="1">
    <source>
        <dbReference type="ARBA" id="ARBA00001286"/>
    </source>
</evidence>
<dbReference type="InterPro" id="IPR023546">
    <property type="entry name" value="MGMT"/>
</dbReference>
<evidence type="ECO:0000256" key="8">
    <source>
        <dbReference type="ARBA" id="ARBA00049348"/>
    </source>
</evidence>
<dbReference type="FunFam" id="1.10.10.10:FF:000214">
    <property type="entry name" value="Methylated-DNA--protein-cysteine methyltransferase"/>
    <property type="match status" value="1"/>
</dbReference>
<sequence>MQQPSAHLKTPVGRVVVTAQDGAITRLRWQETPAEPAQAPAGDAATEEVLSRAVAQLRAYFSGELEAFSLPLDVAGSAYQQAVCAEIAAIPFGETRTYGQLAQTLGSSAQAVGNACGANPIPIIIPCHRVLGGSGLGGFSGQGGVETKVSLLRHEGAAGLLI</sequence>
<comment type="function">
    <text evidence="9">Involved in the cellular defense against the biological effects of O6-methylguanine (O6-MeG) and O4-methylthymine (O4-MeT) in DNA. Repairs the methylated nucleobase in DNA by stoichiometrically transferring the methyl group to a cysteine residue in the enzyme. This is a suicide reaction: the enzyme is irreversibly inactivated.</text>
</comment>
<feature type="domain" description="Methylguanine DNA methyltransferase ribonuclease-like" evidence="11">
    <location>
        <begin position="8"/>
        <end position="73"/>
    </location>
</feature>
<keyword evidence="7 9" id="KW-0234">DNA repair</keyword>
<comment type="miscellaneous">
    <text evidence="9">This enzyme catalyzes only one turnover and therefore is not strictly catalytic. According to one definition, an enzyme is a biocatalyst that acts repeatedly and over many reaction cycles.</text>
</comment>
<dbReference type="InterPro" id="IPR036388">
    <property type="entry name" value="WH-like_DNA-bd_sf"/>
</dbReference>
<keyword evidence="4 9" id="KW-0489">Methyltransferase</keyword>
<comment type="similarity">
    <text evidence="2 9">Belongs to the MGMT family.</text>
</comment>
<organism evidence="12 14">
    <name type="scientific">Phaeobacter gallaeciensis</name>
    <dbReference type="NCBI Taxonomy" id="60890"/>
    <lineage>
        <taxon>Bacteria</taxon>
        <taxon>Pseudomonadati</taxon>
        <taxon>Pseudomonadota</taxon>
        <taxon>Alphaproteobacteria</taxon>
        <taxon>Rhodobacterales</taxon>
        <taxon>Roseobacteraceae</taxon>
        <taxon>Phaeobacter</taxon>
    </lineage>
</organism>
<dbReference type="InterPro" id="IPR008332">
    <property type="entry name" value="MethylG_MeTrfase_N"/>
</dbReference>
<dbReference type="RefSeq" id="WP_065273722.1">
    <property type="nucleotide sequence ID" value="NZ_CP015124.1"/>
</dbReference>
<dbReference type="InterPro" id="IPR036217">
    <property type="entry name" value="MethylDNA_cys_MeTrfase_DNAb"/>
</dbReference>
<evidence type="ECO:0000256" key="7">
    <source>
        <dbReference type="ARBA" id="ARBA00023204"/>
    </source>
</evidence>
<reference evidence="12 14" key="1">
    <citation type="submission" date="2016-04" db="EMBL/GenBank/DDBJ databases">
        <authorList>
            <person name="Evans L.H."/>
            <person name="Alamgir A."/>
            <person name="Owens N."/>
            <person name="Weber N.D."/>
            <person name="Virtaneva K."/>
            <person name="Barbian K."/>
            <person name="Babar A."/>
            <person name="Rosenke K."/>
        </authorList>
    </citation>
    <scope>NUCLEOTIDE SEQUENCE [LARGE SCALE GENOMIC DNA]</scope>
    <source>
        <strain evidence="12 14">JL2886</strain>
    </source>
</reference>
<dbReference type="OrthoDB" id="9802228at2"/>
<dbReference type="GO" id="GO:0032259">
    <property type="term" value="P:methylation"/>
    <property type="evidence" value="ECO:0007669"/>
    <property type="project" value="UniProtKB-KW"/>
</dbReference>
<dbReference type="InterPro" id="IPR036631">
    <property type="entry name" value="MGMT_N_sf"/>
</dbReference>
<dbReference type="Proteomes" id="UP000092565">
    <property type="component" value="Chromosome"/>
</dbReference>
<evidence type="ECO:0000259" key="11">
    <source>
        <dbReference type="Pfam" id="PF02870"/>
    </source>
</evidence>
<gene>
    <name evidence="12" type="ORF">JL2886_03015</name>
    <name evidence="13" type="ORF">PXK24_06635</name>
</gene>
<dbReference type="EMBL" id="CP015124">
    <property type="protein sequence ID" value="ANP37901.1"/>
    <property type="molecule type" value="Genomic_DNA"/>
</dbReference>
<accession>A0A1B0ZUV7</accession>
<dbReference type="PANTHER" id="PTHR10815:SF5">
    <property type="entry name" value="METHYLATED-DNA--PROTEIN-CYSTEINE METHYLTRANSFERASE"/>
    <property type="match status" value="1"/>
</dbReference>
<dbReference type="GO" id="GO:0005737">
    <property type="term" value="C:cytoplasm"/>
    <property type="evidence" value="ECO:0007669"/>
    <property type="project" value="UniProtKB-SubCell"/>
</dbReference>
<dbReference type="GO" id="GO:0006307">
    <property type="term" value="P:DNA alkylation repair"/>
    <property type="evidence" value="ECO:0007669"/>
    <property type="project" value="UniProtKB-UniRule"/>
</dbReference>
<dbReference type="CDD" id="cd06445">
    <property type="entry name" value="ATase"/>
    <property type="match status" value="1"/>
</dbReference>
<evidence type="ECO:0000256" key="6">
    <source>
        <dbReference type="ARBA" id="ARBA00022763"/>
    </source>
</evidence>
<keyword evidence="5 9" id="KW-0808">Transferase</keyword>
<dbReference type="EC" id="2.1.1.63" evidence="9"/>
<dbReference type="Proteomes" id="UP001218364">
    <property type="component" value="Unassembled WGS sequence"/>
</dbReference>
<dbReference type="Gene3D" id="3.30.160.70">
    <property type="entry name" value="Methylated DNA-protein cysteine methyltransferase domain"/>
    <property type="match status" value="1"/>
</dbReference>
<protein>
    <recommendedName>
        <fullName evidence="9">Methylated-DNA--protein-cysteine methyltransferase</fullName>
        <ecNumber evidence="9">2.1.1.63</ecNumber>
    </recommendedName>
    <alternativeName>
        <fullName evidence="9">6-O-methylguanine-DNA methyltransferase</fullName>
        <shortName evidence="9">MGMT</shortName>
    </alternativeName>
    <alternativeName>
        <fullName evidence="9">O-6-methylguanine-DNA-alkyltransferase</fullName>
    </alternativeName>
</protein>
<dbReference type="GO" id="GO:0003908">
    <property type="term" value="F:methylated-DNA-[protein]-cysteine S-methyltransferase activity"/>
    <property type="evidence" value="ECO:0007669"/>
    <property type="project" value="UniProtKB-UniRule"/>
</dbReference>
<dbReference type="Pfam" id="PF01035">
    <property type="entry name" value="DNA_binding_1"/>
    <property type="match status" value="1"/>
</dbReference>
<dbReference type="SUPFAM" id="SSF46767">
    <property type="entry name" value="Methylated DNA-protein cysteine methyltransferase, C-terminal domain"/>
    <property type="match status" value="1"/>
</dbReference>
<feature type="domain" description="Methylated-DNA-[protein]-cysteine S-methyltransferase DNA binding" evidence="10">
    <location>
        <begin position="79"/>
        <end position="157"/>
    </location>
</feature>
<dbReference type="Pfam" id="PF02870">
    <property type="entry name" value="Methyltransf_1N"/>
    <property type="match status" value="1"/>
</dbReference>
<keyword evidence="14" id="KW-1185">Reference proteome</keyword>
<evidence type="ECO:0000259" key="10">
    <source>
        <dbReference type="Pfam" id="PF01035"/>
    </source>
</evidence>
<comment type="catalytic activity">
    <reaction evidence="1 9">
        <text>a 4-O-methyl-thymidine in DNA + L-cysteinyl-[protein] = a thymidine in DNA + S-methyl-L-cysteinyl-[protein]</text>
        <dbReference type="Rhea" id="RHEA:53428"/>
        <dbReference type="Rhea" id="RHEA-COMP:10131"/>
        <dbReference type="Rhea" id="RHEA-COMP:10132"/>
        <dbReference type="Rhea" id="RHEA-COMP:13555"/>
        <dbReference type="Rhea" id="RHEA-COMP:13556"/>
        <dbReference type="ChEBI" id="CHEBI:29950"/>
        <dbReference type="ChEBI" id="CHEBI:82612"/>
        <dbReference type="ChEBI" id="CHEBI:137386"/>
        <dbReference type="ChEBI" id="CHEBI:137387"/>
        <dbReference type="EC" id="2.1.1.63"/>
    </reaction>
</comment>
<evidence type="ECO:0000256" key="3">
    <source>
        <dbReference type="ARBA" id="ARBA00022490"/>
    </source>
</evidence>
<evidence type="ECO:0000256" key="9">
    <source>
        <dbReference type="HAMAP-Rule" id="MF_00772"/>
    </source>
</evidence>
<proteinExistence type="inferred from homology"/>
<dbReference type="SUPFAM" id="SSF53155">
    <property type="entry name" value="Methylated DNA-protein cysteine methyltransferase domain"/>
    <property type="match status" value="1"/>
</dbReference>
<dbReference type="InterPro" id="IPR014048">
    <property type="entry name" value="MethylDNA_cys_MeTrfase_DNA-bd"/>
</dbReference>
<evidence type="ECO:0000313" key="13">
    <source>
        <dbReference type="EMBL" id="MDE4165363.1"/>
    </source>
</evidence>
<dbReference type="Gene3D" id="1.10.10.10">
    <property type="entry name" value="Winged helix-like DNA-binding domain superfamily/Winged helix DNA-binding domain"/>
    <property type="match status" value="1"/>
</dbReference>
<evidence type="ECO:0000313" key="14">
    <source>
        <dbReference type="Proteomes" id="UP000092565"/>
    </source>
</evidence>
<evidence type="ECO:0000256" key="4">
    <source>
        <dbReference type="ARBA" id="ARBA00022603"/>
    </source>
</evidence>
<reference evidence="13 15" key="2">
    <citation type="submission" date="2023-02" db="EMBL/GenBank/DDBJ databases">
        <title>Population genomics of bacteria associated with diatom.</title>
        <authorList>
            <person name="Xie J."/>
            <person name="Wang H."/>
        </authorList>
    </citation>
    <scope>NUCLEOTIDE SEQUENCE [LARGE SCALE GENOMIC DNA]</scope>
    <source>
        <strain evidence="13 15">PT47_8</strain>
    </source>
</reference>
<keyword evidence="6 9" id="KW-0227">DNA damage</keyword>
<comment type="catalytic activity">
    <reaction evidence="8 9">
        <text>a 6-O-methyl-2'-deoxyguanosine in DNA + L-cysteinyl-[protein] = S-methyl-L-cysteinyl-[protein] + a 2'-deoxyguanosine in DNA</text>
        <dbReference type="Rhea" id="RHEA:24000"/>
        <dbReference type="Rhea" id="RHEA-COMP:10131"/>
        <dbReference type="Rhea" id="RHEA-COMP:10132"/>
        <dbReference type="Rhea" id="RHEA-COMP:11367"/>
        <dbReference type="Rhea" id="RHEA-COMP:11368"/>
        <dbReference type="ChEBI" id="CHEBI:29950"/>
        <dbReference type="ChEBI" id="CHEBI:82612"/>
        <dbReference type="ChEBI" id="CHEBI:85445"/>
        <dbReference type="ChEBI" id="CHEBI:85448"/>
        <dbReference type="EC" id="2.1.1.63"/>
    </reaction>
</comment>
<comment type="subcellular location">
    <subcellularLocation>
        <location evidence="9">Cytoplasm</location>
    </subcellularLocation>
</comment>
<evidence type="ECO:0000256" key="5">
    <source>
        <dbReference type="ARBA" id="ARBA00022679"/>
    </source>
</evidence>
<dbReference type="AlphaFoldDB" id="A0A1B0ZUV7"/>
<evidence type="ECO:0000256" key="2">
    <source>
        <dbReference type="ARBA" id="ARBA00008711"/>
    </source>
</evidence>
<dbReference type="PROSITE" id="PS00374">
    <property type="entry name" value="MGMT"/>
    <property type="match status" value="1"/>
</dbReference>
<evidence type="ECO:0000313" key="12">
    <source>
        <dbReference type="EMBL" id="ANP37901.1"/>
    </source>
</evidence>
<dbReference type="PANTHER" id="PTHR10815">
    <property type="entry name" value="METHYLATED-DNA--PROTEIN-CYSTEINE METHYLTRANSFERASE"/>
    <property type="match status" value="1"/>
</dbReference>
<keyword evidence="3 9" id="KW-0963">Cytoplasm</keyword>
<dbReference type="EMBL" id="JARCJK010000002">
    <property type="protein sequence ID" value="MDE4165363.1"/>
    <property type="molecule type" value="Genomic_DNA"/>
</dbReference>
<dbReference type="NCBIfam" id="TIGR00589">
    <property type="entry name" value="ogt"/>
    <property type="match status" value="1"/>
</dbReference>
<dbReference type="HAMAP" id="MF_00772">
    <property type="entry name" value="OGT"/>
    <property type="match status" value="1"/>
</dbReference>
<dbReference type="InterPro" id="IPR001497">
    <property type="entry name" value="MethylDNA_cys_MeTrfase_AS"/>
</dbReference>
<dbReference type="PATRIC" id="fig|60890.4.peg.2939"/>
<name>A0A1B0ZUV7_9RHOB</name>